<dbReference type="EMBL" id="QGLG01000002">
    <property type="protein sequence ID" value="PXY84856.1"/>
    <property type="molecule type" value="Genomic_DNA"/>
</dbReference>
<name>A0ABX5N476_9LACO</name>
<keyword evidence="3" id="KW-1185">Reference proteome</keyword>
<reference evidence="2 3" key="1">
    <citation type="submission" date="2018-05" db="EMBL/GenBank/DDBJ databases">
        <title>Reference genomes for bee gut microbiota database.</title>
        <authorList>
            <person name="Ellegaard K.M."/>
        </authorList>
    </citation>
    <scope>NUCLEOTIDE SEQUENCE [LARGE SCALE GENOMIC DNA]</scope>
    <source>
        <strain evidence="2 3">ESL0184</strain>
    </source>
</reference>
<proteinExistence type="predicted"/>
<sequence length="81" mass="9310">MNQIPYCDSNGVVSVTVQLQHASNVFLVDQQNFNAYRSGQSFRYIGGFYDHTPIQLRANGVGRWYLIIDNGSGEQFSYRWN</sequence>
<organism evidence="2 3">
    <name type="scientific">Lactobacillus melliventris</name>
    <dbReference type="NCBI Taxonomy" id="1218507"/>
    <lineage>
        <taxon>Bacteria</taxon>
        <taxon>Bacillati</taxon>
        <taxon>Bacillota</taxon>
        <taxon>Bacilli</taxon>
        <taxon>Lactobacillales</taxon>
        <taxon>Lactobacillaceae</taxon>
        <taxon>Lactobacillus</taxon>
    </lineage>
</organism>
<dbReference type="Proteomes" id="UP000247698">
    <property type="component" value="Unassembled WGS sequence"/>
</dbReference>
<evidence type="ECO:0000313" key="2">
    <source>
        <dbReference type="EMBL" id="PXY84856.1"/>
    </source>
</evidence>
<dbReference type="SUPFAM" id="SSF141099">
    <property type="entry name" value="Atu1913-like"/>
    <property type="match status" value="1"/>
</dbReference>
<gene>
    <name evidence="2" type="ORF">DK873_06845</name>
</gene>
<feature type="domain" description="DUF1883" evidence="1">
    <location>
        <begin position="15"/>
        <end position="71"/>
    </location>
</feature>
<dbReference type="Gene3D" id="4.10.1210.10">
    <property type="entry name" value="Atu1913-like"/>
    <property type="match status" value="1"/>
</dbReference>
<protein>
    <submittedName>
        <fullName evidence="2">DUF1883 domain-containing protein</fullName>
    </submittedName>
</protein>
<dbReference type="RefSeq" id="WP_110446334.1">
    <property type="nucleotide sequence ID" value="NZ_QGLG01000002.1"/>
</dbReference>
<dbReference type="InterPro" id="IPR015073">
    <property type="entry name" value="DUF1883"/>
</dbReference>
<dbReference type="InterPro" id="IPR036488">
    <property type="entry name" value="DUF1883-like_sf"/>
</dbReference>
<comment type="caution">
    <text evidence="2">The sequence shown here is derived from an EMBL/GenBank/DDBJ whole genome shotgun (WGS) entry which is preliminary data.</text>
</comment>
<evidence type="ECO:0000313" key="3">
    <source>
        <dbReference type="Proteomes" id="UP000247698"/>
    </source>
</evidence>
<dbReference type="Pfam" id="PF08980">
    <property type="entry name" value="DUF1883"/>
    <property type="match status" value="1"/>
</dbReference>
<accession>A0ABX5N476</accession>
<evidence type="ECO:0000259" key="1">
    <source>
        <dbReference type="Pfam" id="PF08980"/>
    </source>
</evidence>